<dbReference type="GO" id="GO:0033609">
    <property type="term" value="P:oxalate metabolic process"/>
    <property type="evidence" value="ECO:0007669"/>
    <property type="project" value="InterPro"/>
</dbReference>
<dbReference type="PANTHER" id="PTHR35848">
    <property type="entry name" value="OXALATE-BINDING PROTEIN"/>
    <property type="match status" value="1"/>
</dbReference>
<dbReference type="InterPro" id="IPR017774">
    <property type="entry name" value="Bicupin_oxalate_deCO2ase/Oxase"/>
</dbReference>
<reference evidence="7 8" key="1">
    <citation type="submission" date="2020-08" db="EMBL/GenBank/DDBJ databases">
        <title>Genomic Encyclopedia of Type Strains, Phase IV (KMG-V): Genome sequencing to study the core and pangenomes of soil and plant-associated prokaryotes.</title>
        <authorList>
            <person name="Whitman W."/>
        </authorList>
    </citation>
    <scope>NUCLEOTIDE SEQUENCE [LARGE SCALE GENOMIC DNA]</scope>
    <source>
        <strain evidence="7 8">X5P3</strain>
    </source>
</reference>
<evidence type="ECO:0000256" key="2">
    <source>
        <dbReference type="PIRSR" id="PIRSR617774-1"/>
    </source>
</evidence>
<proteinExistence type="predicted"/>
<dbReference type="InterPro" id="IPR051610">
    <property type="entry name" value="GPI/OXD"/>
</dbReference>
<keyword evidence="1 3" id="KW-0479">Metal-binding</keyword>
<dbReference type="RefSeq" id="WP_184252882.1">
    <property type="nucleotide sequence ID" value="NZ_JACHIO010000003.1"/>
</dbReference>
<dbReference type="PANTHER" id="PTHR35848:SF9">
    <property type="entry name" value="SLL1358 PROTEIN"/>
    <property type="match status" value="1"/>
</dbReference>
<dbReference type="InterPro" id="IPR006045">
    <property type="entry name" value="Cupin_1"/>
</dbReference>
<feature type="chain" id="PRO_5031447157" evidence="5">
    <location>
        <begin position="35"/>
        <end position="417"/>
    </location>
</feature>
<feature type="domain" description="Cupin type-1" evidence="6">
    <location>
        <begin position="262"/>
        <end position="405"/>
    </location>
</feature>
<evidence type="ECO:0000259" key="6">
    <source>
        <dbReference type="SMART" id="SM00835"/>
    </source>
</evidence>
<evidence type="ECO:0000256" key="3">
    <source>
        <dbReference type="PIRSR" id="PIRSR617774-2"/>
    </source>
</evidence>
<dbReference type="InterPro" id="IPR011051">
    <property type="entry name" value="RmlC_Cupin_sf"/>
</dbReference>
<dbReference type="NCBIfam" id="TIGR03404">
    <property type="entry name" value="bicupin_oxalic"/>
    <property type="match status" value="1"/>
</dbReference>
<dbReference type="SUPFAM" id="SSF51182">
    <property type="entry name" value="RmlC-like cupins"/>
    <property type="match status" value="1"/>
</dbReference>
<dbReference type="EC" id="4.1.1.2" evidence="7"/>
<protein>
    <submittedName>
        <fullName evidence="7">Oxalate decarboxylase</fullName>
        <ecNumber evidence="7">4.1.1.2</ecNumber>
    </submittedName>
</protein>
<feature type="binding site" evidence="3">
    <location>
        <position position="173"/>
    </location>
    <ligand>
        <name>Mn(2+)</name>
        <dbReference type="ChEBI" id="CHEBI:29035"/>
        <label>1</label>
    </ligand>
</feature>
<feature type="binding site" evidence="3">
    <location>
        <position position="130"/>
    </location>
    <ligand>
        <name>Mn(2+)</name>
        <dbReference type="ChEBI" id="CHEBI:29035"/>
        <label>1</label>
    </ligand>
</feature>
<dbReference type="InterPro" id="IPR014710">
    <property type="entry name" value="RmlC-like_jellyroll"/>
</dbReference>
<evidence type="ECO:0000256" key="4">
    <source>
        <dbReference type="SAM" id="MobiDB-lite"/>
    </source>
</evidence>
<dbReference type="EMBL" id="JACHIO010000003">
    <property type="protein sequence ID" value="MBB5062392.1"/>
    <property type="molecule type" value="Genomic_DNA"/>
</dbReference>
<keyword evidence="3" id="KW-0464">Manganese</keyword>
<keyword evidence="7" id="KW-0456">Lyase</keyword>
<feature type="binding site" evidence="3">
    <location>
        <position position="128"/>
    </location>
    <ligand>
        <name>Mn(2+)</name>
        <dbReference type="ChEBI" id="CHEBI:29035"/>
        <label>1</label>
    </ligand>
</feature>
<feature type="signal peptide" evidence="5">
    <location>
        <begin position="1"/>
        <end position="34"/>
    </location>
</feature>
<feature type="compositionally biased region" description="Polar residues" evidence="4">
    <location>
        <begin position="51"/>
        <end position="70"/>
    </location>
</feature>
<feature type="binding site" evidence="3">
    <location>
        <position position="309"/>
    </location>
    <ligand>
        <name>Mn(2+)</name>
        <dbReference type="ChEBI" id="CHEBI:29035"/>
        <label>2</label>
    </ligand>
</feature>
<evidence type="ECO:0000256" key="5">
    <source>
        <dbReference type="SAM" id="SignalP"/>
    </source>
</evidence>
<feature type="compositionally biased region" description="Polar residues" evidence="4">
    <location>
        <begin position="31"/>
        <end position="40"/>
    </location>
</feature>
<feature type="binding site" evidence="3">
    <location>
        <position position="355"/>
    </location>
    <ligand>
        <name>Mn(2+)</name>
        <dbReference type="ChEBI" id="CHEBI:29035"/>
        <label>2</label>
    </ligand>
</feature>
<evidence type="ECO:0000256" key="1">
    <source>
        <dbReference type="ARBA" id="ARBA00022723"/>
    </source>
</evidence>
<dbReference type="GO" id="GO:0046564">
    <property type="term" value="F:oxalate decarboxylase activity"/>
    <property type="evidence" value="ECO:0007669"/>
    <property type="project" value="UniProtKB-EC"/>
</dbReference>
<name>A0A7W7ZM02_9BACT</name>
<dbReference type="PROSITE" id="PS51318">
    <property type="entry name" value="TAT"/>
    <property type="match status" value="1"/>
</dbReference>
<gene>
    <name evidence="7" type="ORF">HDF15_000722</name>
</gene>
<dbReference type="Proteomes" id="UP000584867">
    <property type="component" value="Unassembled WGS sequence"/>
</dbReference>
<dbReference type="CDD" id="cd20304">
    <property type="entry name" value="cupin_OxDC_N"/>
    <property type="match status" value="1"/>
</dbReference>
<dbReference type="SMART" id="SM00835">
    <property type="entry name" value="Cupin_1"/>
    <property type="match status" value="2"/>
</dbReference>
<dbReference type="CDD" id="cd20305">
    <property type="entry name" value="cupin_OxDC_C"/>
    <property type="match status" value="1"/>
</dbReference>
<feature type="region of interest" description="Disordered" evidence="4">
    <location>
        <begin position="31"/>
        <end position="82"/>
    </location>
</feature>
<accession>A0A7W7ZM02</accession>
<dbReference type="Pfam" id="PF00190">
    <property type="entry name" value="Cupin_1"/>
    <property type="match status" value="2"/>
</dbReference>
<feature type="active site" description="Proton donor" evidence="2">
    <location>
        <position position="369"/>
    </location>
</feature>
<dbReference type="Gene3D" id="2.60.120.10">
    <property type="entry name" value="Jelly Rolls"/>
    <property type="match status" value="2"/>
</dbReference>
<feature type="binding site" evidence="3">
    <location>
        <position position="316"/>
    </location>
    <ligand>
        <name>Mn(2+)</name>
        <dbReference type="ChEBI" id="CHEBI:29035"/>
        <label>2</label>
    </ligand>
</feature>
<organism evidence="7 8">
    <name type="scientific">Granulicella mallensis</name>
    <dbReference type="NCBI Taxonomy" id="940614"/>
    <lineage>
        <taxon>Bacteria</taxon>
        <taxon>Pseudomonadati</taxon>
        <taxon>Acidobacteriota</taxon>
        <taxon>Terriglobia</taxon>
        <taxon>Terriglobales</taxon>
        <taxon>Acidobacteriaceae</taxon>
        <taxon>Granulicella</taxon>
    </lineage>
</organism>
<dbReference type="InterPro" id="IPR006311">
    <property type="entry name" value="TAT_signal"/>
</dbReference>
<comment type="caution">
    <text evidence="7">The sequence shown here is derived from an EMBL/GenBank/DDBJ whole genome shotgun (WGS) entry which is preliminary data.</text>
</comment>
<evidence type="ECO:0000313" key="8">
    <source>
        <dbReference type="Proteomes" id="UP000584867"/>
    </source>
</evidence>
<dbReference type="GO" id="GO:0046872">
    <property type="term" value="F:metal ion binding"/>
    <property type="evidence" value="ECO:0007669"/>
    <property type="project" value="UniProtKB-KW"/>
</dbReference>
<dbReference type="AlphaFoldDB" id="A0A7W7ZM02"/>
<feature type="binding site" evidence="3">
    <location>
        <position position="134"/>
    </location>
    <ligand>
        <name>Mn(2+)</name>
        <dbReference type="ChEBI" id="CHEBI:29035"/>
        <label>1</label>
    </ligand>
</feature>
<evidence type="ECO:0000313" key="7">
    <source>
        <dbReference type="EMBL" id="MBB5062392.1"/>
    </source>
</evidence>
<comment type="cofactor">
    <cofactor evidence="3">
        <name>Mn(2+)</name>
        <dbReference type="ChEBI" id="CHEBI:29035"/>
    </cofactor>
    <text evidence="3">Binds 2 manganese ions per subunit.</text>
</comment>
<feature type="binding site" evidence="3">
    <location>
        <position position="311"/>
    </location>
    <ligand>
        <name>Mn(2+)</name>
        <dbReference type="ChEBI" id="CHEBI:29035"/>
        <label>2</label>
    </ligand>
</feature>
<keyword evidence="5" id="KW-0732">Signal</keyword>
<feature type="domain" description="Cupin type-1" evidence="6">
    <location>
        <begin position="86"/>
        <end position="226"/>
    </location>
</feature>
<sequence>MSDKEYNPLSRRKFLGTSSAALVAIAGMQGTASAQQATSIHSKDHHLVNESEPQPKNTALDAQNPSSNFPPETDSGGQPPFKYPFSFAHKRIEGGGWTRQVTVRDLPMSKKMAGVQMRLIKGGVRELHWHVGAEWAFMISGSARITAVDQHGRGFVDDVNEGDLWVFPGGIPHSIQGLGPDGAMFLLVFDDGNFNEFETFLLTDWLHHTPPEVLAKNFDVPDATFANVPPKELFIFERELPRPLAEEKRQVEAITGGVPNSFAFFTSKMSPTKVTKGGEVKIVDAKNFPASNIAAAIVTLKPGGLRELHWHPNEDEWQYYVKGSGRMSVFAAGGRARTMDVQAGDVGYIDRSLPHFVENTGDEDLVFLEVFPTPHYEDISLAEWLAHTPSRLVDQHIGTGEDFLNKIHKKEAVITPE</sequence>